<keyword evidence="4" id="KW-1185">Reference proteome</keyword>
<feature type="signal peptide" evidence="1">
    <location>
        <begin position="1"/>
        <end position="20"/>
    </location>
</feature>
<name>A0ABS5HRZ8_9RHOB</name>
<gene>
    <name evidence="3" type="ORF">IT775_11535</name>
</gene>
<sequence length="50" mass="5254">MIKIVLTAVVLTAAPLAAFAQCSRDHQQVMSCADGTVWDAESKSCTKVTG</sequence>
<feature type="chain" id="PRO_5045757197" evidence="1">
    <location>
        <begin position="21"/>
        <end position="50"/>
    </location>
</feature>
<evidence type="ECO:0000313" key="4">
    <source>
        <dbReference type="Proteomes" id="UP001195941"/>
    </source>
</evidence>
<reference evidence="3 4" key="1">
    <citation type="journal article" date="2021" name="Arch. Microbiol.">
        <title>Thalassobius aquimarinus sp. nov., isolated from the Sea of Japan seashore.</title>
        <authorList>
            <person name="Kurilenko V.V."/>
            <person name="Romanenko L.A."/>
            <person name="Chernysheva N.Y."/>
            <person name="Velansky P.V."/>
            <person name="Tekutyeva L.A."/>
            <person name="Isaeva M.P."/>
            <person name="Mikhailov V.V."/>
        </authorList>
    </citation>
    <scope>NUCLEOTIDE SEQUENCE [LARGE SCALE GENOMIC DNA]</scope>
    <source>
        <strain evidence="3 4">KMM 8518</strain>
    </source>
</reference>
<accession>A0ABS5HRZ8</accession>
<dbReference type="InterPro" id="IPR036508">
    <property type="entry name" value="Chitin-bd_dom_sf"/>
</dbReference>
<protein>
    <submittedName>
        <fullName evidence="3">Adenylosuccinate lyase</fullName>
    </submittedName>
</protein>
<dbReference type="InterPro" id="IPR002557">
    <property type="entry name" value="Chitin-bd_dom"/>
</dbReference>
<dbReference type="Gene3D" id="2.170.140.10">
    <property type="entry name" value="Chitin binding domain"/>
    <property type="match status" value="1"/>
</dbReference>
<dbReference type="GO" id="GO:0016829">
    <property type="term" value="F:lyase activity"/>
    <property type="evidence" value="ECO:0007669"/>
    <property type="project" value="UniProtKB-KW"/>
</dbReference>
<dbReference type="SUPFAM" id="SSF57625">
    <property type="entry name" value="Invertebrate chitin-binding proteins"/>
    <property type="match status" value="1"/>
</dbReference>
<feature type="domain" description="Chitin-binding type-2" evidence="2">
    <location>
        <begin position="18"/>
        <end position="46"/>
    </location>
</feature>
<dbReference type="EMBL" id="JADMKU010000009">
    <property type="protein sequence ID" value="MBR9651754.1"/>
    <property type="molecule type" value="Genomic_DNA"/>
</dbReference>
<organism evidence="3 4">
    <name type="scientific">Thalassovita aquimarina</name>
    <dbReference type="NCBI Taxonomy" id="2785917"/>
    <lineage>
        <taxon>Bacteria</taxon>
        <taxon>Pseudomonadati</taxon>
        <taxon>Pseudomonadota</taxon>
        <taxon>Alphaproteobacteria</taxon>
        <taxon>Rhodobacterales</taxon>
        <taxon>Roseobacteraceae</taxon>
        <taxon>Thalassovita</taxon>
    </lineage>
</organism>
<keyword evidence="1" id="KW-0732">Signal</keyword>
<dbReference type="RefSeq" id="WP_212701274.1">
    <property type="nucleotide sequence ID" value="NZ_JADMKU010000009.1"/>
</dbReference>
<evidence type="ECO:0000313" key="3">
    <source>
        <dbReference type="EMBL" id="MBR9651754.1"/>
    </source>
</evidence>
<evidence type="ECO:0000259" key="2">
    <source>
        <dbReference type="Pfam" id="PF01607"/>
    </source>
</evidence>
<proteinExistence type="predicted"/>
<keyword evidence="3" id="KW-0456">Lyase</keyword>
<evidence type="ECO:0000256" key="1">
    <source>
        <dbReference type="SAM" id="SignalP"/>
    </source>
</evidence>
<dbReference type="Proteomes" id="UP001195941">
    <property type="component" value="Unassembled WGS sequence"/>
</dbReference>
<comment type="caution">
    <text evidence="3">The sequence shown here is derived from an EMBL/GenBank/DDBJ whole genome shotgun (WGS) entry which is preliminary data.</text>
</comment>
<dbReference type="Pfam" id="PF01607">
    <property type="entry name" value="CBM_14"/>
    <property type="match status" value="1"/>
</dbReference>